<keyword evidence="2" id="KW-0812">Transmembrane</keyword>
<name>A0ABT9HSE0_9SPHN</name>
<gene>
    <name evidence="3" type="ORF">Q9K02_13100</name>
</gene>
<feature type="compositionally biased region" description="Low complexity" evidence="1">
    <location>
        <begin position="122"/>
        <end position="141"/>
    </location>
</feature>
<feature type="transmembrane region" description="Helical" evidence="2">
    <location>
        <begin position="12"/>
        <end position="34"/>
    </location>
</feature>
<comment type="caution">
    <text evidence="3">The sequence shown here is derived from an EMBL/GenBank/DDBJ whole genome shotgun (WGS) entry which is preliminary data.</text>
</comment>
<dbReference type="RefSeq" id="WP_305933292.1">
    <property type="nucleotide sequence ID" value="NZ_JAVAIM010000001.1"/>
</dbReference>
<evidence type="ECO:0000256" key="2">
    <source>
        <dbReference type="SAM" id="Phobius"/>
    </source>
</evidence>
<organism evidence="3 4">
    <name type="scientific">Qipengyuania profundimaris</name>
    <dbReference type="NCBI Taxonomy" id="3067652"/>
    <lineage>
        <taxon>Bacteria</taxon>
        <taxon>Pseudomonadati</taxon>
        <taxon>Pseudomonadota</taxon>
        <taxon>Alphaproteobacteria</taxon>
        <taxon>Sphingomonadales</taxon>
        <taxon>Erythrobacteraceae</taxon>
        <taxon>Qipengyuania</taxon>
    </lineage>
</organism>
<feature type="region of interest" description="Disordered" evidence="1">
    <location>
        <begin position="56"/>
        <end position="161"/>
    </location>
</feature>
<sequence>MGDTAFRSEEKTGLLVALILHLALFAGLFVQGLLPAPTFEPVERMTVSLAEEVGLEATAPDPVPESRAAVAPTLSDSPAPPVVEPVAPPVPRQVTPPVPRVQSPVPAPRTQPREAPRREPQRTQTQPRSSERSGGSRLGDSFLDGAGASTTTSETRVPASQIGASAKASIVQAIARQVRPHWQGKAPSGADAELLVSVLAFDLNPDGSLAGRPRVVSQDGVTPANEAQKGRHAEVAIRAVQLAAPFDLPPEYYNAWKSIRGARFDRNLSR</sequence>
<feature type="compositionally biased region" description="Basic and acidic residues" evidence="1">
    <location>
        <begin position="111"/>
        <end position="121"/>
    </location>
</feature>
<evidence type="ECO:0000313" key="3">
    <source>
        <dbReference type="EMBL" id="MDP4576073.1"/>
    </source>
</evidence>
<proteinExistence type="predicted"/>
<keyword evidence="2" id="KW-1133">Transmembrane helix</keyword>
<dbReference type="Gene3D" id="3.30.1150.10">
    <property type="match status" value="1"/>
</dbReference>
<accession>A0ABT9HSE0</accession>
<keyword evidence="4" id="KW-1185">Reference proteome</keyword>
<evidence type="ECO:0000256" key="1">
    <source>
        <dbReference type="SAM" id="MobiDB-lite"/>
    </source>
</evidence>
<evidence type="ECO:0000313" key="4">
    <source>
        <dbReference type="Proteomes" id="UP001240639"/>
    </source>
</evidence>
<reference evidence="3 4" key="1">
    <citation type="submission" date="2023-08" db="EMBL/GenBank/DDBJ databases">
        <title>genomic of G39.</title>
        <authorList>
            <person name="Wang Y."/>
        </authorList>
    </citation>
    <scope>NUCLEOTIDE SEQUENCE [LARGE SCALE GENOMIC DNA]</scope>
    <source>
        <strain evidence="3 4">G39</strain>
    </source>
</reference>
<keyword evidence="2" id="KW-0472">Membrane</keyword>
<dbReference type="EMBL" id="JAVAIM010000001">
    <property type="protein sequence ID" value="MDP4576073.1"/>
    <property type="molecule type" value="Genomic_DNA"/>
</dbReference>
<feature type="compositionally biased region" description="Pro residues" evidence="1">
    <location>
        <begin position="78"/>
        <end position="109"/>
    </location>
</feature>
<protein>
    <submittedName>
        <fullName evidence="3">Energy transducer TonB</fullName>
    </submittedName>
</protein>
<dbReference type="Proteomes" id="UP001240639">
    <property type="component" value="Unassembled WGS sequence"/>
</dbReference>